<gene>
    <name evidence="2" type="ORF">METZ01_LOCUS413793</name>
</gene>
<evidence type="ECO:0000313" key="2">
    <source>
        <dbReference type="EMBL" id="SVD60939.1"/>
    </source>
</evidence>
<feature type="transmembrane region" description="Helical" evidence="1">
    <location>
        <begin position="23"/>
        <end position="42"/>
    </location>
</feature>
<sequence>MTDPEKYRLSSAQKRRIWFTRKLRFWPLLLWLILAFFVVYGIRSTTQVVQVFGVVDYPTLSVAATETGKVESIFVTLGQEVIKEEKLVKL</sequence>
<keyword evidence="1" id="KW-0812">Transmembrane</keyword>
<keyword evidence="1" id="KW-1133">Transmembrane helix</keyword>
<name>A0A382WQL7_9ZZZZ</name>
<protein>
    <recommendedName>
        <fullName evidence="3">Membrane fusion protein biotin-lipoyl like domain-containing protein</fullName>
    </recommendedName>
</protein>
<reference evidence="2" key="1">
    <citation type="submission" date="2018-05" db="EMBL/GenBank/DDBJ databases">
        <authorList>
            <person name="Lanie J.A."/>
            <person name="Ng W.-L."/>
            <person name="Kazmierczak K.M."/>
            <person name="Andrzejewski T.M."/>
            <person name="Davidsen T.M."/>
            <person name="Wayne K.J."/>
            <person name="Tettelin H."/>
            <person name="Glass J.I."/>
            <person name="Rusch D."/>
            <person name="Podicherti R."/>
            <person name="Tsui H.-C.T."/>
            <person name="Winkler M.E."/>
        </authorList>
    </citation>
    <scope>NUCLEOTIDE SEQUENCE</scope>
</reference>
<proteinExistence type="predicted"/>
<keyword evidence="1" id="KW-0472">Membrane</keyword>
<accession>A0A382WQL7</accession>
<evidence type="ECO:0008006" key="3">
    <source>
        <dbReference type="Google" id="ProtNLM"/>
    </source>
</evidence>
<evidence type="ECO:0000256" key="1">
    <source>
        <dbReference type="SAM" id="Phobius"/>
    </source>
</evidence>
<dbReference type="EMBL" id="UINC01161634">
    <property type="protein sequence ID" value="SVD60939.1"/>
    <property type="molecule type" value="Genomic_DNA"/>
</dbReference>
<organism evidence="2">
    <name type="scientific">marine metagenome</name>
    <dbReference type="NCBI Taxonomy" id="408172"/>
    <lineage>
        <taxon>unclassified sequences</taxon>
        <taxon>metagenomes</taxon>
        <taxon>ecological metagenomes</taxon>
    </lineage>
</organism>
<feature type="non-terminal residue" evidence="2">
    <location>
        <position position="90"/>
    </location>
</feature>
<dbReference type="AlphaFoldDB" id="A0A382WQL7"/>